<dbReference type="Pfam" id="PF04545">
    <property type="entry name" value="Sigma70_r4"/>
    <property type="match status" value="1"/>
</dbReference>
<dbReference type="OrthoDB" id="9809557at2"/>
<dbReference type="PROSITE" id="PS00716">
    <property type="entry name" value="SIGMA70_2"/>
    <property type="match status" value="1"/>
</dbReference>
<feature type="domain" description="RNA polymerase sigma-70" evidence="6">
    <location>
        <begin position="233"/>
        <end position="259"/>
    </location>
</feature>
<proteinExistence type="predicted"/>
<dbReference type="CDD" id="cd06171">
    <property type="entry name" value="Sigma70_r4"/>
    <property type="match status" value="1"/>
</dbReference>
<dbReference type="AlphaFoldDB" id="A0A3A9JW00"/>
<evidence type="ECO:0000259" key="6">
    <source>
        <dbReference type="PROSITE" id="PS00716"/>
    </source>
</evidence>
<dbReference type="Pfam" id="PF04539">
    <property type="entry name" value="Sigma70_r3"/>
    <property type="match status" value="1"/>
</dbReference>
<evidence type="ECO:0000313" key="7">
    <source>
        <dbReference type="EMBL" id="RKL65094.1"/>
    </source>
</evidence>
<evidence type="ECO:0000256" key="4">
    <source>
        <dbReference type="ARBA" id="ARBA00023163"/>
    </source>
</evidence>
<dbReference type="EMBL" id="PDOE01000022">
    <property type="protein sequence ID" value="RKL65094.1"/>
    <property type="molecule type" value="Genomic_DNA"/>
</dbReference>
<name>A0A3A9JW00_9BACI</name>
<feature type="compositionally biased region" description="Basic and acidic residues" evidence="5">
    <location>
        <begin position="10"/>
        <end position="21"/>
    </location>
</feature>
<keyword evidence="4" id="KW-0804">Transcription</keyword>
<dbReference type="SUPFAM" id="SSF88659">
    <property type="entry name" value="Sigma3 and sigma4 domains of RNA polymerase sigma factors"/>
    <property type="match status" value="2"/>
</dbReference>
<dbReference type="GO" id="GO:0003677">
    <property type="term" value="F:DNA binding"/>
    <property type="evidence" value="ECO:0007669"/>
    <property type="project" value="UniProtKB-KW"/>
</dbReference>
<dbReference type="InterPro" id="IPR014288">
    <property type="entry name" value="RNA_pol_sigma-B"/>
</dbReference>
<dbReference type="InterPro" id="IPR013325">
    <property type="entry name" value="RNA_pol_sigma_r2"/>
</dbReference>
<dbReference type="GO" id="GO:0016987">
    <property type="term" value="F:sigma factor activity"/>
    <property type="evidence" value="ECO:0007669"/>
    <property type="project" value="UniProtKB-KW"/>
</dbReference>
<comment type="caution">
    <text evidence="7">The sequence shown here is derived from an EMBL/GenBank/DDBJ whole genome shotgun (WGS) entry which is preliminary data.</text>
</comment>
<evidence type="ECO:0000256" key="1">
    <source>
        <dbReference type="ARBA" id="ARBA00023015"/>
    </source>
</evidence>
<dbReference type="InterPro" id="IPR014284">
    <property type="entry name" value="RNA_pol_sigma-70_dom"/>
</dbReference>
<gene>
    <name evidence="7" type="ORF">CR203_22350</name>
</gene>
<dbReference type="InterPro" id="IPR007624">
    <property type="entry name" value="RNA_pol_sigma70_r3"/>
</dbReference>
<dbReference type="InterPro" id="IPR007630">
    <property type="entry name" value="RNA_pol_sigma70_r4"/>
</dbReference>
<dbReference type="Gene3D" id="1.20.120.1810">
    <property type="match status" value="1"/>
</dbReference>
<evidence type="ECO:0000256" key="2">
    <source>
        <dbReference type="ARBA" id="ARBA00023082"/>
    </source>
</evidence>
<dbReference type="InterPro" id="IPR000943">
    <property type="entry name" value="RNA_pol_sigma70"/>
</dbReference>
<keyword evidence="8" id="KW-1185">Reference proteome</keyword>
<sequence>MRWNSVTTESQKRSQSNKEKNKEKVLAWIKEFQETGDDELQTKLVLEYENLVNALARKFSRGQRHDEDLTQVGMIGLLAALRRFDPEFGRSFESFAVPTIVGEIKRFIRDKTWSVHVPRRIKELGPKIKGAVEELTRTLQRSPKVDEIAEYIGVSEEEILETMEMGKSYQALSVDRSIEADDEGSAVTLLDLVGSTEDGYEQTDQQLLLEKAFVVLTEREKEILELTYFENLSQKETGEKLGISQMHVSRLQRRALQKLRESIRIEPTEAF</sequence>
<dbReference type="NCBIfam" id="TIGR02980">
    <property type="entry name" value="SigBFG"/>
    <property type="match status" value="1"/>
</dbReference>
<protein>
    <submittedName>
        <fullName evidence="7">RNA polymerase sigma factor SigB</fullName>
    </submittedName>
</protein>
<evidence type="ECO:0000256" key="3">
    <source>
        <dbReference type="ARBA" id="ARBA00023125"/>
    </source>
</evidence>
<dbReference type="InterPro" id="IPR007627">
    <property type="entry name" value="RNA_pol_sigma70_r2"/>
</dbReference>
<dbReference type="Gene3D" id="1.10.10.10">
    <property type="entry name" value="Winged helix-like DNA-binding domain superfamily/Winged helix DNA-binding domain"/>
    <property type="match status" value="2"/>
</dbReference>
<dbReference type="PRINTS" id="PR00046">
    <property type="entry name" value="SIGMA70FCT"/>
</dbReference>
<keyword evidence="1" id="KW-0805">Transcription regulation</keyword>
<dbReference type="InterPro" id="IPR036388">
    <property type="entry name" value="WH-like_DNA-bd_sf"/>
</dbReference>
<dbReference type="Pfam" id="PF04542">
    <property type="entry name" value="Sigma70_r2"/>
    <property type="match status" value="1"/>
</dbReference>
<dbReference type="InterPro" id="IPR013324">
    <property type="entry name" value="RNA_pol_sigma_r3/r4-like"/>
</dbReference>
<dbReference type="Proteomes" id="UP000281498">
    <property type="component" value="Unassembled WGS sequence"/>
</dbReference>
<feature type="region of interest" description="Disordered" evidence="5">
    <location>
        <begin position="1"/>
        <end position="21"/>
    </location>
</feature>
<dbReference type="PANTHER" id="PTHR30385:SF4">
    <property type="entry name" value="RNA POLYMERASE SIGMA-E FACTOR"/>
    <property type="match status" value="1"/>
</dbReference>
<evidence type="ECO:0000256" key="5">
    <source>
        <dbReference type="SAM" id="MobiDB-lite"/>
    </source>
</evidence>
<dbReference type="NCBIfam" id="TIGR02941">
    <property type="entry name" value="Sigma_B"/>
    <property type="match status" value="1"/>
</dbReference>
<dbReference type="InterPro" id="IPR014322">
    <property type="entry name" value="RNA_pol_sigma-B/F/G"/>
</dbReference>
<organism evidence="7 8">
    <name type="scientific">Salipaludibacillus neizhouensis</name>
    <dbReference type="NCBI Taxonomy" id="885475"/>
    <lineage>
        <taxon>Bacteria</taxon>
        <taxon>Bacillati</taxon>
        <taxon>Bacillota</taxon>
        <taxon>Bacilli</taxon>
        <taxon>Bacillales</taxon>
        <taxon>Bacillaceae</taxon>
    </lineage>
</organism>
<reference evidence="7 8" key="1">
    <citation type="submission" date="2017-10" db="EMBL/GenBank/DDBJ databases">
        <title>Bacillus sp. nov., a halophilic bacterium isolated from a Keqin Lake.</title>
        <authorList>
            <person name="Wang H."/>
        </authorList>
    </citation>
    <scope>NUCLEOTIDE SEQUENCE [LARGE SCALE GENOMIC DNA]</scope>
    <source>
        <strain evidence="7 8">KCTC 13187</strain>
    </source>
</reference>
<evidence type="ECO:0000313" key="8">
    <source>
        <dbReference type="Proteomes" id="UP000281498"/>
    </source>
</evidence>
<dbReference type="PANTHER" id="PTHR30385">
    <property type="entry name" value="SIGMA FACTOR F FLAGELLAR"/>
    <property type="match status" value="1"/>
</dbReference>
<dbReference type="GO" id="GO:0006352">
    <property type="term" value="P:DNA-templated transcription initiation"/>
    <property type="evidence" value="ECO:0007669"/>
    <property type="project" value="InterPro"/>
</dbReference>
<dbReference type="SUPFAM" id="SSF88946">
    <property type="entry name" value="Sigma2 domain of RNA polymerase sigma factors"/>
    <property type="match status" value="1"/>
</dbReference>
<keyword evidence="3" id="KW-0238">DNA-binding</keyword>
<accession>A0A3A9JW00</accession>
<keyword evidence="2" id="KW-0731">Sigma factor</keyword>
<dbReference type="NCBIfam" id="TIGR02937">
    <property type="entry name" value="sigma70-ECF"/>
    <property type="match status" value="1"/>
</dbReference>